<keyword evidence="5 10" id="KW-0067">ATP-binding</keyword>
<evidence type="ECO:0000259" key="11">
    <source>
        <dbReference type="PROSITE" id="PS50967"/>
    </source>
</evidence>
<keyword evidence="3 10" id="KW-0378">Hydrolase</keyword>
<dbReference type="InterPro" id="IPR014017">
    <property type="entry name" value="DNA_helicase_UvrD-like_C"/>
</dbReference>
<keyword evidence="2 10" id="KW-0547">Nucleotide-binding</keyword>
<reference evidence="14 15" key="1">
    <citation type="submission" date="2021-01" db="EMBL/GenBank/DDBJ databases">
        <title>Sequencing the genomes of 1000 actinobacteria strains.</title>
        <authorList>
            <person name="Klenk H.-P."/>
        </authorList>
    </citation>
    <scope>NUCLEOTIDE SEQUENCE [LARGE SCALE GENOMIC DNA]</scope>
    <source>
        <strain evidence="14 15">DSM 13657</strain>
    </source>
</reference>
<evidence type="ECO:0000256" key="7">
    <source>
        <dbReference type="ARBA" id="ARBA00034617"/>
    </source>
</evidence>
<comment type="similarity">
    <text evidence="1">Belongs to the helicase family. UvrD subfamily.</text>
</comment>
<dbReference type="InterPro" id="IPR014016">
    <property type="entry name" value="UvrD-like_ATP-bd"/>
</dbReference>
<evidence type="ECO:0000259" key="12">
    <source>
        <dbReference type="PROSITE" id="PS51198"/>
    </source>
</evidence>
<feature type="domain" description="UvrD-like helicase ATP-binding" evidence="12">
    <location>
        <begin position="6"/>
        <end position="286"/>
    </location>
</feature>
<comment type="caution">
    <text evidence="14">The sequence shown here is derived from an EMBL/GenBank/DDBJ whole genome shotgun (WGS) entry which is preliminary data.</text>
</comment>
<protein>
    <recommendedName>
        <fullName evidence="8">DNA 3'-5' helicase</fullName>
        <ecNumber evidence="8">5.6.2.4</ecNumber>
    </recommendedName>
</protein>
<evidence type="ECO:0000256" key="5">
    <source>
        <dbReference type="ARBA" id="ARBA00022840"/>
    </source>
</evidence>
<comment type="catalytic activity">
    <reaction evidence="7">
        <text>Couples ATP hydrolysis with the unwinding of duplex DNA by translocating in the 3'-5' direction.</text>
        <dbReference type="EC" id="5.6.2.4"/>
    </reaction>
</comment>
<dbReference type="Gene3D" id="3.40.50.300">
    <property type="entry name" value="P-loop containing nucleotide triphosphate hydrolases"/>
    <property type="match status" value="3"/>
</dbReference>
<keyword evidence="15" id="KW-1185">Reference proteome</keyword>
<dbReference type="InterPro" id="IPR044876">
    <property type="entry name" value="HRDC_dom_sf"/>
</dbReference>
<dbReference type="InterPro" id="IPR000212">
    <property type="entry name" value="DNA_helicase_UvrD/REP"/>
</dbReference>
<evidence type="ECO:0000256" key="10">
    <source>
        <dbReference type="PROSITE-ProRule" id="PRU00560"/>
    </source>
</evidence>
<dbReference type="Gene3D" id="1.10.486.10">
    <property type="entry name" value="PCRA, domain 4"/>
    <property type="match status" value="1"/>
</dbReference>
<dbReference type="InterPro" id="IPR027417">
    <property type="entry name" value="P-loop_NTPase"/>
</dbReference>
<dbReference type="Gene3D" id="1.10.10.160">
    <property type="match status" value="1"/>
</dbReference>
<feature type="domain" description="UvrD-like helicase C-terminal" evidence="13">
    <location>
        <begin position="287"/>
        <end position="532"/>
    </location>
</feature>
<evidence type="ECO:0000256" key="2">
    <source>
        <dbReference type="ARBA" id="ARBA00022741"/>
    </source>
</evidence>
<dbReference type="RefSeq" id="WP_204514510.1">
    <property type="nucleotide sequence ID" value="NZ_JAFBCP010000001.1"/>
</dbReference>
<evidence type="ECO:0000256" key="9">
    <source>
        <dbReference type="ARBA" id="ARBA00048988"/>
    </source>
</evidence>
<evidence type="ECO:0000313" key="15">
    <source>
        <dbReference type="Proteomes" id="UP000809290"/>
    </source>
</evidence>
<dbReference type="EC" id="5.6.2.4" evidence="8"/>
<evidence type="ECO:0000256" key="4">
    <source>
        <dbReference type="ARBA" id="ARBA00022806"/>
    </source>
</evidence>
<dbReference type="PROSITE" id="PS51217">
    <property type="entry name" value="UVRD_HELICASE_CTER"/>
    <property type="match status" value="1"/>
</dbReference>
<dbReference type="Pfam" id="PF13361">
    <property type="entry name" value="UvrD_C"/>
    <property type="match status" value="2"/>
</dbReference>
<dbReference type="PROSITE" id="PS51198">
    <property type="entry name" value="UVRD_HELICASE_ATP_BIND"/>
    <property type="match status" value="1"/>
</dbReference>
<keyword evidence="6" id="KW-0413">Isomerase</keyword>
<accession>A0ABS2SKN2</accession>
<dbReference type="SMART" id="SM00341">
    <property type="entry name" value="HRDC"/>
    <property type="match status" value="1"/>
</dbReference>
<dbReference type="GO" id="GO:0003678">
    <property type="term" value="F:DNA helicase activity"/>
    <property type="evidence" value="ECO:0007669"/>
    <property type="project" value="UniProtKB-EC"/>
</dbReference>
<dbReference type="Pfam" id="PF00570">
    <property type="entry name" value="HRDC"/>
    <property type="match status" value="1"/>
</dbReference>
<proteinExistence type="inferred from homology"/>
<evidence type="ECO:0000259" key="13">
    <source>
        <dbReference type="PROSITE" id="PS51217"/>
    </source>
</evidence>
<organism evidence="14 15">
    <name type="scientific">Brevibacterium paucivorans</name>
    <dbReference type="NCBI Taxonomy" id="170994"/>
    <lineage>
        <taxon>Bacteria</taxon>
        <taxon>Bacillati</taxon>
        <taxon>Actinomycetota</taxon>
        <taxon>Actinomycetes</taxon>
        <taxon>Micrococcales</taxon>
        <taxon>Brevibacteriaceae</taxon>
        <taxon>Brevibacterium</taxon>
    </lineage>
</organism>
<dbReference type="SUPFAM" id="SSF47819">
    <property type="entry name" value="HRDC-like"/>
    <property type="match status" value="1"/>
</dbReference>
<dbReference type="PANTHER" id="PTHR11070:SF69">
    <property type="entry name" value="ATP-DEPENDENT DNA HELICASE UVRD2"/>
    <property type="match status" value="1"/>
</dbReference>
<dbReference type="EMBL" id="JAFBCP010000001">
    <property type="protein sequence ID" value="MBM7815591.1"/>
    <property type="molecule type" value="Genomic_DNA"/>
</dbReference>
<evidence type="ECO:0000313" key="14">
    <source>
        <dbReference type="EMBL" id="MBM7815591.1"/>
    </source>
</evidence>
<gene>
    <name evidence="14" type="ORF">JOE56_000285</name>
</gene>
<evidence type="ECO:0000256" key="1">
    <source>
        <dbReference type="ARBA" id="ARBA00009922"/>
    </source>
</evidence>
<evidence type="ECO:0000256" key="8">
    <source>
        <dbReference type="ARBA" id="ARBA00034808"/>
    </source>
</evidence>
<dbReference type="PANTHER" id="PTHR11070">
    <property type="entry name" value="UVRD / RECB / PCRA DNA HELICASE FAMILY MEMBER"/>
    <property type="match status" value="1"/>
</dbReference>
<dbReference type="InterPro" id="IPR013986">
    <property type="entry name" value="DExx_box_DNA_helicase_dom_sf"/>
</dbReference>
<dbReference type="GO" id="GO:0016787">
    <property type="term" value="F:hydrolase activity"/>
    <property type="evidence" value="ECO:0007669"/>
    <property type="project" value="UniProtKB-KW"/>
</dbReference>
<evidence type="ECO:0000256" key="6">
    <source>
        <dbReference type="ARBA" id="ARBA00023235"/>
    </source>
</evidence>
<dbReference type="Gene3D" id="1.10.150.80">
    <property type="entry name" value="HRDC domain"/>
    <property type="match status" value="1"/>
</dbReference>
<dbReference type="PROSITE" id="PS50967">
    <property type="entry name" value="HRDC"/>
    <property type="match status" value="1"/>
</dbReference>
<feature type="domain" description="HRDC" evidence="11">
    <location>
        <begin position="603"/>
        <end position="678"/>
    </location>
</feature>
<dbReference type="InterPro" id="IPR010997">
    <property type="entry name" value="HRDC-like_sf"/>
</dbReference>
<feature type="binding site" evidence="10">
    <location>
        <begin position="27"/>
        <end position="34"/>
    </location>
    <ligand>
        <name>ATP</name>
        <dbReference type="ChEBI" id="CHEBI:30616"/>
    </ligand>
</feature>
<dbReference type="Proteomes" id="UP000809290">
    <property type="component" value="Unassembled WGS sequence"/>
</dbReference>
<dbReference type="SUPFAM" id="SSF52540">
    <property type="entry name" value="P-loop containing nucleoside triphosphate hydrolases"/>
    <property type="match status" value="1"/>
</dbReference>
<dbReference type="CDD" id="cd17932">
    <property type="entry name" value="DEXQc_UvrD"/>
    <property type="match status" value="1"/>
</dbReference>
<dbReference type="CDD" id="cd18807">
    <property type="entry name" value="SF1_C_UvrD"/>
    <property type="match status" value="1"/>
</dbReference>
<evidence type="ECO:0000256" key="3">
    <source>
        <dbReference type="ARBA" id="ARBA00022801"/>
    </source>
</evidence>
<keyword evidence="4 10" id="KW-0347">Helicase</keyword>
<name>A0ABS2SKN2_9MICO</name>
<dbReference type="InterPro" id="IPR002121">
    <property type="entry name" value="HRDC_dom"/>
</dbReference>
<dbReference type="Pfam" id="PF00580">
    <property type="entry name" value="UvrD-helicase"/>
    <property type="match status" value="1"/>
</dbReference>
<comment type="catalytic activity">
    <reaction evidence="9">
        <text>ATP + H2O = ADP + phosphate + H(+)</text>
        <dbReference type="Rhea" id="RHEA:13065"/>
        <dbReference type="ChEBI" id="CHEBI:15377"/>
        <dbReference type="ChEBI" id="CHEBI:15378"/>
        <dbReference type="ChEBI" id="CHEBI:30616"/>
        <dbReference type="ChEBI" id="CHEBI:43474"/>
        <dbReference type="ChEBI" id="CHEBI:456216"/>
        <dbReference type="EC" id="5.6.2.4"/>
    </reaction>
</comment>
<sequence>MSELLENLDPEQREVVTHDGGPLVVLAGAGTGKTRAITHRIAYGAHTGQLPAQHVLALTFTAKAAGEMRSRLRGLGVPQVQARTFHSAALRQLRYFWSEFAQGPFPELMDGKFGPLRRILSELGIEPERETIRDVAAELEYAAVNLVGIDDYPQFAQSRELPPGIDTTAMVAIMRAYADHKTTNRLIDYQDVLLILSGVMASTPHIAAKIHQQYRHFVVDEFQDVSPIQYELLKNWLGERDSLCVVGDPAQTIYTFAGARDSYLMNLGNVLPQARTISLVRNYRSTPPIVEAANKVLAHTGRNRMVLQPQRSGGVAPTFHEYPDDASEATGVAQRIATQISSGVPASDIAILFRTNGQSPAFEHALDEHGIHYLVRGGEQFFARPEIRQAGALLRANMSQGKTGQLDTVVADLLTTLGWQEVGPRVHGAVRARWESLNALVNLAKQMQQDSDMPVPLSELVAELEQRAEAQHAPSVQGVTLASVHAAKGLEWPHVYLVGMSEGLMPISYASTPLAVAEERRLFYVAVTRAQDTLTVSWSQARQASAQSTRKPSRFISEMRGHTPTQRERRQQARASSTRACGCGNALVSAQERRNRVCHACSQAVDENMVTTLKEWRTQTARELDVPAYMVLTTATLMSIAQARPQSLDELGQISGIGPVKLGQFGDDILEAVRSSST</sequence>